<dbReference type="AlphaFoldDB" id="A0A9P4H6W4"/>
<feature type="signal peptide" evidence="2">
    <location>
        <begin position="1"/>
        <end position="17"/>
    </location>
</feature>
<accession>A0A9P4H6W4</accession>
<dbReference type="Proteomes" id="UP000799777">
    <property type="component" value="Unassembled WGS sequence"/>
</dbReference>
<feature type="chain" id="PRO_5040274886" evidence="2">
    <location>
        <begin position="18"/>
        <end position="212"/>
    </location>
</feature>
<sequence>MKFIASIATLIASAAAAADPQITPRAELAPRQNSGPAFLGYISAATFSDARSCDYPAILSRFGSLAQCCASSSCVFWSSCSAGTLFSSQTSLFCDQGYCNTAVLVKTVGASSGQNYLGCWATSLGQSAFTVVADIGSAPVGQVTSARSGSAASSARQTSGASSATRSTSAAGIGSATQSATGAAQSTGSASHNAVKPIAGALRMVAMLFGLL</sequence>
<keyword evidence="2" id="KW-0732">Signal</keyword>
<proteinExistence type="predicted"/>
<evidence type="ECO:0000313" key="3">
    <source>
        <dbReference type="EMBL" id="KAF2028314.1"/>
    </source>
</evidence>
<evidence type="ECO:0000313" key="4">
    <source>
        <dbReference type="Proteomes" id="UP000799777"/>
    </source>
</evidence>
<protein>
    <submittedName>
        <fullName evidence="3">Uncharacterized protein</fullName>
    </submittedName>
</protein>
<comment type="caution">
    <text evidence="3">The sequence shown here is derived from an EMBL/GenBank/DDBJ whole genome shotgun (WGS) entry which is preliminary data.</text>
</comment>
<evidence type="ECO:0000256" key="2">
    <source>
        <dbReference type="SAM" id="SignalP"/>
    </source>
</evidence>
<dbReference type="OrthoDB" id="3791842at2759"/>
<gene>
    <name evidence="3" type="ORF">EK21DRAFT_70027</name>
</gene>
<evidence type="ECO:0000256" key="1">
    <source>
        <dbReference type="SAM" id="MobiDB-lite"/>
    </source>
</evidence>
<name>A0A9P4H6W4_9PLEO</name>
<keyword evidence="4" id="KW-1185">Reference proteome</keyword>
<feature type="region of interest" description="Disordered" evidence="1">
    <location>
        <begin position="149"/>
        <end position="170"/>
    </location>
</feature>
<organism evidence="3 4">
    <name type="scientific">Setomelanomma holmii</name>
    <dbReference type="NCBI Taxonomy" id="210430"/>
    <lineage>
        <taxon>Eukaryota</taxon>
        <taxon>Fungi</taxon>
        <taxon>Dikarya</taxon>
        <taxon>Ascomycota</taxon>
        <taxon>Pezizomycotina</taxon>
        <taxon>Dothideomycetes</taxon>
        <taxon>Pleosporomycetidae</taxon>
        <taxon>Pleosporales</taxon>
        <taxon>Pleosporineae</taxon>
        <taxon>Phaeosphaeriaceae</taxon>
        <taxon>Setomelanomma</taxon>
    </lineage>
</organism>
<reference evidence="3" key="1">
    <citation type="journal article" date="2020" name="Stud. Mycol.">
        <title>101 Dothideomycetes genomes: a test case for predicting lifestyles and emergence of pathogens.</title>
        <authorList>
            <person name="Haridas S."/>
            <person name="Albert R."/>
            <person name="Binder M."/>
            <person name="Bloem J."/>
            <person name="Labutti K."/>
            <person name="Salamov A."/>
            <person name="Andreopoulos B."/>
            <person name="Baker S."/>
            <person name="Barry K."/>
            <person name="Bills G."/>
            <person name="Bluhm B."/>
            <person name="Cannon C."/>
            <person name="Castanera R."/>
            <person name="Culley D."/>
            <person name="Daum C."/>
            <person name="Ezra D."/>
            <person name="Gonzalez J."/>
            <person name="Henrissat B."/>
            <person name="Kuo A."/>
            <person name="Liang C."/>
            <person name="Lipzen A."/>
            <person name="Lutzoni F."/>
            <person name="Magnuson J."/>
            <person name="Mondo S."/>
            <person name="Nolan M."/>
            <person name="Ohm R."/>
            <person name="Pangilinan J."/>
            <person name="Park H.-J."/>
            <person name="Ramirez L."/>
            <person name="Alfaro M."/>
            <person name="Sun H."/>
            <person name="Tritt A."/>
            <person name="Yoshinaga Y."/>
            <person name="Zwiers L.-H."/>
            <person name="Turgeon B."/>
            <person name="Goodwin S."/>
            <person name="Spatafora J."/>
            <person name="Crous P."/>
            <person name="Grigoriev I."/>
        </authorList>
    </citation>
    <scope>NUCLEOTIDE SEQUENCE</scope>
    <source>
        <strain evidence="3">CBS 110217</strain>
    </source>
</reference>
<dbReference type="EMBL" id="ML978214">
    <property type="protein sequence ID" value="KAF2028314.1"/>
    <property type="molecule type" value="Genomic_DNA"/>
</dbReference>